<feature type="transmembrane region" description="Helical" evidence="1">
    <location>
        <begin position="44"/>
        <end position="65"/>
    </location>
</feature>
<organism evidence="3 4">
    <name type="scientific">Aeromicrobium alkaliterrae</name>
    <dbReference type="NCBI Taxonomy" id="302168"/>
    <lineage>
        <taxon>Bacteria</taxon>
        <taxon>Bacillati</taxon>
        <taxon>Actinomycetota</taxon>
        <taxon>Actinomycetes</taxon>
        <taxon>Propionibacteriales</taxon>
        <taxon>Nocardioidaceae</taxon>
        <taxon>Aeromicrobium</taxon>
    </lineage>
</organism>
<feature type="transmembrane region" description="Helical" evidence="1">
    <location>
        <begin position="209"/>
        <end position="227"/>
    </location>
</feature>
<feature type="transmembrane region" description="Helical" evidence="1">
    <location>
        <begin position="110"/>
        <end position="127"/>
    </location>
</feature>
<evidence type="ECO:0000259" key="2">
    <source>
        <dbReference type="Pfam" id="PF00487"/>
    </source>
</evidence>
<accession>A0ABN2JWU4</accession>
<dbReference type="PIRSF" id="PIRSF015921">
    <property type="entry name" value="FA_sphinglp_des"/>
    <property type="match status" value="1"/>
</dbReference>
<dbReference type="CDD" id="cd03506">
    <property type="entry name" value="Delta6-FADS-like"/>
    <property type="match status" value="1"/>
</dbReference>
<gene>
    <name evidence="3" type="ORF">GCM10009710_22340</name>
</gene>
<keyword evidence="4" id="KW-1185">Reference proteome</keyword>
<reference evidence="3 4" key="1">
    <citation type="journal article" date="2019" name="Int. J. Syst. Evol. Microbiol.">
        <title>The Global Catalogue of Microorganisms (GCM) 10K type strain sequencing project: providing services to taxonomists for standard genome sequencing and annotation.</title>
        <authorList>
            <consortium name="The Broad Institute Genomics Platform"/>
            <consortium name="The Broad Institute Genome Sequencing Center for Infectious Disease"/>
            <person name="Wu L."/>
            <person name="Ma J."/>
        </authorList>
    </citation>
    <scope>NUCLEOTIDE SEQUENCE [LARGE SCALE GENOMIC DNA]</scope>
    <source>
        <strain evidence="3 4">JCM 13518</strain>
    </source>
</reference>
<evidence type="ECO:0000313" key="4">
    <source>
        <dbReference type="Proteomes" id="UP001501057"/>
    </source>
</evidence>
<protein>
    <submittedName>
        <fullName evidence="3">Acyl-CoA desaturase</fullName>
    </submittedName>
</protein>
<dbReference type="InterPro" id="IPR005804">
    <property type="entry name" value="FA_desaturase_dom"/>
</dbReference>
<dbReference type="RefSeq" id="WP_344201393.1">
    <property type="nucleotide sequence ID" value="NZ_BAAAME010000004.1"/>
</dbReference>
<dbReference type="Proteomes" id="UP001501057">
    <property type="component" value="Unassembled WGS sequence"/>
</dbReference>
<keyword evidence="1" id="KW-1133">Transmembrane helix</keyword>
<dbReference type="Pfam" id="PF00487">
    <property type="entry name" value="FA_desaturase"/>
    <property type="match status" value="1"/>
</dbReference>
<dbReference type="PANTHER" id="PTHR19353:SF19">
    <property type="entry name" value="DELTA(5) FATTY ACID DESATURASE C-RELATED"/>
    <property type="match status" value="1"/>
</dbReference>
<feature type="transmembrane region" description="Helical" evidence="1">
    <location>
        <begin position="71"/>
        <end position="90"/>
    </location>
</feature>
<comment type="caution">
    <text evidence="3">The sequence shown here is derived from an EMBL/GenBank/DDBJ whole genome shotgun (WGS) entry which is preliminary data.</text>
</comment>
<feature type="domain" description="Fatty acid desaturase" evidence="2">
    <location>
        <begin position="70"/>
        <end position="330"/>
    </location>
</feature>
<name>A0ABN2JWU4_9ACTN</name>
<evidence type="ECO:0000256" key="1">
    <source>
        <dbReference type="SAM" id="Phobius"/>
    </source>
</evidence>
<keyword evidence="1" id="KW-0812">Transmembrane</keyword>
<keyword evidence="1" id="KW-0472">Membrane</keyword>
<dbReference type="InterPro" id="IPR012171">
    <property type="entry name" value="Fatty_acid_desaturase"/>
</dbReference>
<sequence length="365" mass="40435">MNPTTDTIDDPGPASDSRPGGYVSHFTDLMQEVKAAGLLERRRGYYILQIGVHVAAFVGIWVGFFLLGNSWFQLILAAVLGVVVTQFGFLGHDAAHRQIFASPARNAWTARILAGAFAGLSFAWWRAKHNMHHRGPNLEGYDPDIGPGAIAFTPGIVAQRTTGFAGWFVKRQGWLFFPLLTLEGLNLHAESIRAARDKTSKQPWRRTELALVVGRLSIYVVVLLAFLPLGKALAFFALQMAVFGFCLGASFAPAHKGMPIIPPGMKLDFLRRQVMVSRNVKGNPVVDWAMGGLNYQIEHHLFPNMPRCNLKKAQPLVRAHCEREGIDYMEVGLFHSYAIVVDYLNNVGLRARDPFDCPLSAQLRG</sequence>
<evidence type="ECO:0000313" key="3">
    <source>
        <dbReference type="EMBL" id="GAA1741706.1"/>
    </source>
</evidence>
<proteinExistence type="predicted"/>
<dbReference type="EMBL" id="BAAAME010000004">
    <property type="protein sequence ID" value="GAA1741706.1"/>
    <property type="molecule type" value="Genomic_DNA"/>
</dbReference>
<dbReference type="PANTHER" id="PTHR19353">
    <property type="entry name" value="FATTY ACID DESATURASE 2"/>
    <property type="match status" value="1"/>
</dbReference>